<gene>
    <name evidence="2" type="ORF">A3A71_01750</name>
</gene>
<keyword evidence="1" id="KW-1133">Transmembrane helix</keyword>
<evidence type="ECO:0000313" key="3">
    <source>
        <dbReference type="Proteomes" id="UP000177481"/>
    </source>
</evidence>
<dbReference type="AlphaFoldDB" id="A0A1F5EBG8"/>
<reference evidence="2 3" key="1">
    <citation type="journal article" date="2016" name="Nat. Commun.">
        <title>Thousands of microbial genomes shed light on interconnected biogeochemical processes in an aquifer system.</title>
        <authorList>
            <person name="Anantharaman K."/>
            <person name="Brown C.T."/>
            <person name="Hug L.A."/>
            <person name="Sharon I."/>
            <person name="Castelle C.J."/>
            <person name="Probst A.J."/>
            <person name="Thomas B.C."/>
            <person name="Singh A."/>
            <person name="Wilkins M.J."/>
            <person name="Karaoz U."/>
            <person name="Brodie E.L."/>
            <person name="Williams K.H."/>
            <person name="Hubbard S.S."/>
            <person name="Banfield J.F."/>
        </authorList>
    </citation>
    <scope>NUCLEOTIDE SEQUENCE [LARGE SCALE GENOMIC DNA]</scope>
</reference>
<keyword evidence="1" id="KW-0812">Transmembrane</keyword>
<dbReference type="EMBL" id="MEZX01000002">
    <property type="protein sequence ID" value="OGD64757.1"/>
    <property type="molecule type" value="Genomic_DNA"/>
</dbReference>
<proteinExistence type="predicted"/>
<protein>
    <recommendedName>
        <fullName evidence="4">POTRA domain-containing protein</fullName>
    </recommendedName>
</protein>
<dbReference type="Proteomes" id="UP000177481">
    <property type="component" value="Unassembled WGS sequence"/>
</dbReference>
<evidence type="ECO:0008006" key="4">
    <source>
        <dbReference type="Google" id="ProtNLM"/>
    </source>
</evidence>
<evidence type="ECO:0000313" key="2">
    <source>
        <dbReference type="EMBL" id="OGD64757.1"/>
    </source>
</evidence>
<dbReference type="STRING" id="1797471.A3A71_01750"/>
<evidence type="ECO:0000256" key="1">
    <source>
        <dbReference type="SAM" id="Phobius"/>
    </source>
</evidence>
<sequence>MSNLRSSVKLLGSSYLPPKPKQSGPSPWRPVFWIVLLIAGLFLLARLPIFRIKEISVSGSANKSISAKLEPLRGVSIFSSKIDALQRHVQREDPGIGSLNCRRGVPSILKCTVAYRKPVLAWKNGKAQLFVDEAGYAFERSTEAPLDLPTVIDRAKSSPKAGDRVLSSQIVEAYLELDSLLRKSSLNPTEYFIGESLFQIGAIIEIGGREAQVLFSIASPATWQVKTLRAVIAKKGKTAFSNVDLRVPGYVYYY</sequence>
<accession>A0A1F5EBG8</accession>
<comment type="caution">
    <text evidence="2">The sequence shown here is derived from an EMBL/GenBank/DDBJ whole genome shotgun (WGS) entry which is preliminary data.</text>
</comment>
<organism evidence="2 3">
    <name type="scientific">Candidatus Berkelbacteria bacterium RIFCSPLOWO2_01_FULL_50_28</name>
    <dbReference type="NCBI Taxonomy" id="1797471"/>
    <lineage>
        <taxon>Bacteria</taxon>
        <taxon>Candidatus Berkelbacteria</taxon>
    </lineage>
</organism>
<name>A0A1F5EBG8_9BACT</name>
<keyword evidence="1" id="KW-0472">Membrane</keyword>
<feature type="transmembrane region" description="Helical" evidence="1">
    <location>
        <begin position="31"/>
        <end position="49"/>
    </location>
</feature>